<dbReference type="EMBL" id="CP017586">
    <property type="protein sequence ID" value="ARF52107.1"/>
    <property type="molecule type" value="Genomic_DNA"/>
</dbReference>
<evidence type="ECO:0000313" key="2">
    <source>
        <dbReference type="EMBL" id="ARF52107.1"/>
    </source>
</evidence>
<keyword evidence="2" id="KW-0614">Plasmid</keyword>
<organism evidence="2 3">
    <name type="scientific">Pantoea stewartii subsp. stewartii DC283</name>
    <dbReference type="NCBI Taxonomy" id="660596"/>
    <lineage>
        <taxon>Bacteria</taxon>
        <taxon>Pseudomonadati</taxon>
        <taxon>Pseudomonadota</taxon>
        <taxon>Gammaproteobacteria</taxon>
        <taxon>Enterobacterales</taxon>
        <taxon>Erwiniaceae</taxon>
        <taxon>Pantoea</taxon>
    </lineage>
</organism>
<sequence>MAYEVNGREIVSEVLLKLKEEVLPHLPIACKTCPMAMWQVHGEGKEIKAYCRVMHVYTWQTSKPTEILDCDALYQTEEEEEEAFLSLISQGSQTEEIQPDSSWPDQSMESDYESGNYS</sequence>
<name>A0ABN4Z606_PANSE</name>
<proteinExistence type="predicted"/>
<evidence type="ECO:0000256" key="1">
    <source>
        <dbReference type="SAM" id="MobiDB-lite"/>
    </source>
</evidence>
<reference evidence="2 3" key="1">
    <citation type="submission" date="2016-10" db="EMBL/GenBank/DDBJ databases">
        <title>Complete Genome Assembly of Pantoea stewartii subsp. stewartii DC283, a Corn Pathogen.</title>
        <authorList>
            <person name="Duong D.A."/>
            <person name="Stevens A.M."/>
            <person name="Jensen R.V."/>
        </authorList>
    </citation>
    <scope>NUCLEOTIDE SEQUENCE [LARGE SCALE GENOMIC DNA]</scope>
    <source>
        <strain evidence="2 3">DC283</strain>
        <plasmid evidence="2 3">pDSJ05</plasmid>
    </source>
</reference>
<gene>
    <name evidence="2" type="ORF">DSJ_22845</name>
</gene>
<accession>A0ABN4Z606</accession>
<keyword evidence="3" id="KW-1185">Reference proteome</keyword>
<dbReference type="Proteomes" id="UP000192380">
    <property type="component" value="Plasmid pDSJ05"/>
</dbReference>
<evidence type="ECO:0000313" key="3">
    <source>
        <dbReference type="Proteomes" id="UP000192380"/>
    </source>
</evidence>
<feature type="region of interest" description="Disordered" evidence="1">
    <location>
        <begin position="89"/>
        <end position="118"/>
    </location>
</feature>
<geneLocation type="plasmid" evidence="2 3">
    <name>pDSJ05</name>
</geneLocation>
<protein>
    <submittedName>
        <fullName evidence="2">Uncharacterized protein</fullName>
    </submittedName>
</protein>